<evidence type="ECO:0000313" key="10">
    <source>
        <dbReference type="Proteomes" id="UP000014978"/>
    </source>
</evidence>
<dbReference type="Gene3D" id="1.10.10.60">
    <property type="entry name" value="Homeodomain-like"/>
    <property type="match status" value="1"/>
</dbReference>
<dbReference type="Pfam" id="PF00249">
    <property type="entry name" value="Myb_DNA-binding"/>
    <property type="match status" value="1"/>
</dbReference>
<dbReference type="CDD" id="cd00167">
    <property type="entry name" value="SANT"/>
    <property type="match status" value="1"/>
</dbReference>
<dbReference type="Gene3D" id="1.10.10.10">
    <property type="entry name" value="Winged helix-like DNA-binding domain superfamily/Winged helix DNA-binding domain"/>
    <property type="match status" value="1"/>
</dbReference>
<evidence type="ECO:0000256" key="1">
    <source>
        <dbReference type="ARBA" id="ARBA00023015"/>
    </source>
</evidence>
<accession>S7XU21</accession>
<dbReference type="InParanoid" id="S7XU21"/>
<dbReference type="FunFam" id="1.10.10.10:FF:000020">
    <property type="entry name" value="SWI/SNF complex subunit SMARCC2 isoform c"/>
    <property type="match status" value="1"/>
</dbReference>
<feature type="coiled-coil region" evidence="5">
    <location>
        <begin position="338"/>
        <end position="386"/>
    </location>
</feature>
<dbReference type="FunCoup" id="S7XU21">
    <property type="interactions" value="22"/>
</dbReference>
<dbReference type="InterPro" id="IPR017884">
    <property type="entry name" value="SANT_dom"/>
</dbReference>
<comment type="caution">
    <text evidence="9">The sequence shown here is derived from an EMBL/GenBank/DDBJ whole genome shotgun (WGS) entry which is preliminary data.</text>
</comment>
<dbReference type="InterPro" id="IPR007526">
    <property type="entry name" value="SWIRM"/>
</dbReference>
<dbReference type="GO" id="GO:0005634">
    <property type="term" value="C:nucleus"/>
    <property type="evidence" value="ECO:0007669"/>
    <property type="project" value="UniProtKB-ARBA"/>
</dbReference>
<evidence type="ECO:0000259" key="6">
    <source>
        <dbReference type="PROSITE" id="PS50090"/>
    </source>
</evidence>
<dbReference type="OMA" id="MFISTTY"/>
<dbReference type="EMBL" id="ATCN01000271">
    <property type="protein sequence ID" value="EPR79403.1"/>
    <property type="molecule type" value="Genomic_DNA"/>
</dbReference>
<dbReference type="STRING" id="1358809.S7XU21"/>
<dbReference type="HOGENOM" id="CLU_055653_0_0_1"/>
<evidence type="ECO:0000256" key="2">
    <source>
        <dbReference type="ARBA" id="ARBA00023125"/>
    </source>
</evidence>
<dbReference type="Proteomes" id="UP000014978">
    <property type="component" value="Unassembled WGS sequence"/>
</dbReference>
<dbReference type="SMART" id="SM00717">
    <property type="entry name" value="SANT"/>
    <property type="match status" value="1"/>
</dbReference>
<evidence type="ECO:0000256" key="5">
    <source>
        <dbReference type="SAM" id="Coils"/>
    </source>
</evidence>
<gene>
    <name evidence="9" type="ORF">SLOPH_1920</name>
</gene>
<dbReference type="GO" id="GO:0010468">
    <property type="term" value="P:regulation of gene expression"/>
    <property type="evidence" value="ECO:0007669"/>
    <property type="project" value="UniProtKB-ARBA"/>
</dbReference>
<dbReference type="OrthoDB" id="118550at2759"/>
<dbReference type="PANTHER" id="PTHR12802">
    <property type="entry name" value="SWI/SNF COMPLEX-RELATED"/>
    <property type="match status" value="1"/>
</dbReference>
<dbReference type="PROSITE" id="PS50090">
    <property type="entry name" value="MYB_LIKE"/>
    <property type="match status" value="1"/>
</dbReference>
<evidence type="ECO:0000256" key="4">
    <source>
        <dbReference type="ARBA" id="ARBA00023242"/>
    </source>
</evidence>
<dbReference type="InterPro" id="IPR032451">
    <property type="entry name" value="SMARCC_C"/>
</dbReference>
<keyword evidence="1" id="KW-0805">Transcription regulation</keyword>
<keyword evidence="10" id="KW-1185">Reference proteome</keyword>
<dbReference type="InterPro" id="IPR001005">
    <property type="entry name" value="SANT/Myb"/>
</dbReference>
<keyword evidence="2" id="KW-0238">DNA-binding</keyword>
<dbReference type="VEuPathDB" id="MicrosporidiaDB:SLOPH_1920"/>
<evidence type="ECO:0000259" key="7">
    <source>
        <dbReference type="PROSITE" id="PS50934"/>
    </source>
</evidence>
<feature type="domain" description="Myb-like" evidence="6">
    <location>
        <begin position="204"/>
        <end position="245"/>
    </location>
</feature>
<feature type="domain" description="SWIRM" evidence="7">
    <location>
        <begin position="51"/>
        <end position="145"/>
    </location>
</feature>
<dbReference type="Pfam" id="PF04433">
    <property type="entry name" value="SWIRM"/>
    <property type="match status" value="1"/>
</dbReference>
<keyword evidence="3" id="KW-0804">Transcription</keyword>
<dbReference type="PANTHER" id="PTHR12802:SF41">
    <property type="entry name" value="BRAHMA ASSOCIATED PROTEIN 155 KDA"/>
    <property type="match status" value="1"/>
</dbReference>
<dbReference type="GO" id="GO:0003677">
    <property type="term" value="F:DNA binding"/>
    <property type="evidence" value="ECO:0007669"/>
    <property type="project" value="UniProtKB-KW"/>
</dbReference>
<keyword evidence="5" id="KW-0175">Coiled coil</keyword>
<dbReference type="InterPro" id="IPR009057">
    <property type="entry name" value="Homeodomain-like_sf"/>
</dbReference>
<dbReference type="PROSITE" id="PS50934">
    <property type="entry name" value="SWIRM"/>
    <property type="match status" value="1"/>
</dbReference>
<dbReference type="InterPro" id="IPR036388">
    <property type="entry name" value="WH-like_DNA-bd_sf"/>
</dbReference>
<evidence type="ECO:0000256" key="3">
    <source>
        <dbReference type="ARBA" id="ARBA00023163"/>
    </source>
</evidence>
<feature type="domain" description="SANT" evidence="8">
    <location>
        <begin position="204"/>
        <end position="251"/>
    </location>
</feature>
<dbReference type="Pfam" id="PF16495">
    <property type="entry name" value="SWIRM-assoc_1"/>
    <property type="match status" value="1"/>
</dbReference>
<dbReference type="SUPFAM" id="SSF46689">
    <property type="entry name" value="Homeodomain-like"/>
    <property type="match status" value="2"/>
</dbReference>
<protein>
    <submittedName>
        <fullName evidence="9">SWIRM domain protein</fullName>
    </submittedName>
</protein>
<organism evidence="9 10">
    <name type="scientific">Spraguea lophii (strain 42_110)</name>
    <name type="common">Microsporidian parasite</name>
    <dbReference type="NCBI Taxonomy" id="1358809"/>
    <lineage>
        <taxon>Eukaryota</taxon>
        <taxon>Fungi</taxon>
        <taxon>Fungi incertae sedis</taxon>
        <taxon>Microsporidia</taxon>
        <taxon>Spragueidae</taxon>
        <taxon>Spraguea</taxon>
    </lineage>
</organism>
<evidence type="ECO:0000313" key="9">
    <source>
        <dbReference type="EMBL" id="EPR79403.1"/>
    </source>
</evidence>
<reference evidence="10" key="1">
    <citation type="journal article" date="2013" name="PLoS Genet.">
        <title>The genome of Spraguea lophii and the basis of host-microsporidian interactions.</title>
        <authorList>
            <person name="Campbell S.E."/>
            <person name="Williams T.A."/>
            <person name="Yousuf A."/>
            <person name="Soanes D.M."/>
            <person name="Paszkiewicz K.H."/>
            <person name="Williams B.A.P."/>
        </authorList>
    </citation>
    <scope>NUCLEOTIDE SEQUENCE [LARGE SCALE GENOMIC DNA]</scope>
    <source>
        <strain evidence="10">42_110</strain>
    </source>
</reference>
<evidence type="ECO:0000259" key="8">
    <source>
        <dbReference type="PROSITE" id="PS51293"/>
    </source>
</evidence>
<dbReference type="AlphaFoldDB" id="S7XU21"/>
<sequence length="386" mass="44858">MFFNFKIICYPMGFPNVQDVENIEKIKEQNNIKNAYNLNFDNNLQTNIHGNSRSVYSNWFSMDKIHKIEKEAFPMFFEDSTGEILYKDSRNKIVEEFRNNPKNYLTIGDCRKLVNCDLNSLVRIFGFLKKWGIINYSVNAEPVEKELLREIKNLICKCGNSNEPLYFNDDHLVVCEECYAQGKYGEKGGEGFYKLSDGVIKFLWSKEEELKLLEGIEKFGDDWKAVSNFVGLSIERCILKFLKIDIPTIINTHLQNYKGSPFMSSSNPIMSVLSFLCSIVHPKVAAEASKWAVKKYTEKTEELVAVSLCSSIHKAQEVLNLEEKKLERLYGVMVEAEIKKLELKMKEFDTMNEEIKRERENLNKLRTEYKAEIEELKNKNNVDANN</sequence>
<proteinExistence type="predicted"/>
<dbReference type="PROSITE" id="PS51293">
    <property type="entry name" value="SANT"/>
    <property type="match status" value="1"/>
</dbReference>
<name>S7XU21_SPRLO</name>
<keyword evidence="4" id="KW-0539">Nucleus</keyword>